<evidence type="ECO:0000256" key="2">
    <source>
        <dbReference type="ARBA" id="ARBA00009816"/>
    </source>
</evidence>
<dbReference type="GO" id="GO:0005789">
    <property type="term" value="C:endoplasmic reticulum membrane"/>
    <property type="evidence" value="ECO:0007669"/>
    <property type="project" value="InterPro"/>
</dbReference>
<protein>
    <submittedName>
        <fullName evidence="9">DUOXA-like protein C06E1.3</fullName>
    </submittedName>
</protein>
<evidence type="ECO:0000313" key="10">
    <source>
        <dbReference type="Proteomes" id="UP000031036"/>
    </source>
</evidence>
<dbReference type="PANTHER" id="PTHR31158:SF1">
    <property type="entry name" value="DOXA1 FACTOR-RELATED"/>
    <property type="match status" value="1"/>
</dbReference>
<feature type="transmembrane region" description="Helical" evidence="8">
    <location>
        <begin position="219"/>
        <end position="237"/>
    </location>
</feature>
<dbReference type="STRING" id="6265.A0A0B2UMK2"/>
<evidence type="ECO:0000256" key="5">
    <source>
        <dbReference type="ARBA" id="ARBA00023136"/>
    </source>
</evidence>
<feature type="transmembrane region" description="Helical" evidence="8">
    <location>
        <begin position="29"/>
        <end position="50"/>
    </location>
</feature>
<feature type="transmembrane region" description="Helical" evidence="8">
    <location>
        <begin position="57"/>
        <end position="78"/>
    </location>
</feature>
<feature type="region of interest" description="Disordered" evidence="7">
    <location>
        <begin position="379"/>
        <end position="398"/>
    </location>
</feature>
<evidence type="ECO:0000256" key="1">
    <source>
        <dbReference type="ARBA" id="ARBA00004141"/>
    </source>
</evidence>
<feature type="transmembrane region" description="Helical" evidence="8">
    <location>
        <begin position="257"/>
        <end position="284"/>
    </location>
</feature>
<organism evidence="9 10">
    <name type="scientific">Toxocara canis</name>
    <name type="common">Canine roundworm</name>
    <dbReference type="NCBI Taxonomy" id="6265"/>
    <lineage>
        <taxon>Eukaryota</taxon>
        <taxon>Metazoa</taxon>
        <taxon>Ecdysozoa</taxon>
        <taxon>Nematoda</taxon>
        <taxon>Chromadorea</taxon>
        <taxon>Rhabditida</taxon>
        <taxon>Spirurina</taxon>
        <taxon>Ascaridomorpha</taxon>
        <taxon>Ascaridoidea</taxon>
        <taxon>Toxocaridae</taxon>
        <taxon>Toxocara</taxon>
    </lineage>
</organism>
<evidence type="ECO:0000256" key="4">
    <source>
        <dbReference type="ARBA" id="ARBA00022989"/>
    </source>
</evidence>
<dbReference type="GO" id="GO:0015031">
    <property type="term" value="P:protein transport"/>
    <property type="evidence" value="ECO:0007669"/>
    <property type="project" value="InterPro"/>
</dbReference>
<keyword evidence="4 8" id="KW-1133">Transmembrane helix</keyword>
<evidence type="ECO:0000313" key="9">
    <source>
        <dbReference type="EMBL" id="KHN72226.1"/>
    </source>
</evidence>
<dbReference type="Pfam" id="PF10204">
    <property type="entry name" value="DuoxA"/>
    <property type="match status" value="1"/>
</dbReference>
<proteinExistence type="inferred from homology"/>
<name>A0A0B2UMK2_TOXCA</name>
<reference evidence="9 10" key="1">
    <citation type="submission" date="2014-11" db="EMBL/GenBank/DDBJ databases">
        <title>Genetic blueprint of the zoonotic pathogen Toxocara canis.</title>
        <authorList>
            <person name="Zhu X.-Q."/>
            <person name="Korhonen P.K."/>
            <person name="Cai H."/>
            <person name="Young N.D."/>
            <person name="Nejsum P."/>
            <person name="von Samson-Himmelstjerna G."/>
            <person name="Boag P.R."/>
            <person name="Tan P."/>
            <person name="Li Q."/>
            <person name="Min J."/>
            <person name="Yang Y."/>
            <person name="Wang X."/>
            <person name="Fang X."/>
            <person name="Hall R.S."/>
            <person name="Hofmann A."/>
            <person name="Sternberg P.W."/>
            <person name="Jex A.R."/>
            <person name="Gasser R.B."/>
        </authorList>
    </citation>
    <scope>NUCLEOTIDE SEQUENCE [LARGE SCALE GENOMIC DNA]</scope>
    <source>
        <strain evidence="9">PN_DK_2014</strain>
    </source>
</reference>
<dbReference type="OMA" id="MHINITY"/>
<evidence type="ECO:0000256" key="8">
    <source>
        <dbReference type="SAM" id="Phobius"/>
    </source>
</evidence>
<keyword evidence="3 8" id="KW-0812">Transmembrane</keyword>
<evidence type="ECO:0000256" key="7">
    <source>
        <dbReference type="SAM" id="MobiDB-lite"/>
    </source>
</evidence>
<dbReference type="OrthoDB" id="10042652at2759"/>
<dbReference type="Proteomes" id="UP000031036">
    <property type="component" value="Unassembled WGS sequence"/>
</dbReference>
<comment type="caution">
    <text evidence="9">The sequence shown here is derived from an EMBL/GenBank/DDBJ whole genome shotgun (WGS) entry which is preliminary data.</text>
</comment>
<sequence length="398" mass="43456">MSEGRFGAFRDHLMPNSTVQMSSNVAPDVHLLMLCTAFAGPYLAFLIILPGIRGNRLASFITVTITFVVGFVSLGAIFHPGWNSGAAVVVSQFHAHSAQRVEAFIGAHVGLYSLNITMNHITSVELSEKRFDGVRFNEKFDITSVGSMGEELQAAYRKGLPYPMLRLLEYFSLNEGSFDWGRKYRLAGHYAGASLWMGFVLWILQVIVLCAVPHNFAKVAVGSGLFTLSGAILYVLLCPRQLKIFFTGVNGSITLLEMHYGVCFFAALAAGLLNTLFGGVLCVVQFLKLYTLSTFLDASMDEHVVPSCSKKLKARRAFESSSSCSSLAFVTTLKCLQSVDPGAPSSLNVASSGFNSGPSSIRSYASRWSSDEEVFRRSRSDATIESSPQPSHMIVDRF</sequence>
<comment type="subcellular location">
    <subcellularLocation>
        <location evidence="1">Membrane</location>
        <topology evidence="1">Multi-pass membrane protein</topology>
    </subcellularLocation>
</comment>
<feature type="transmembrane region" description="Helical" evidence="8">
    <location>
        <begin position="190"/>
        <end position="212"/>
    </location>
</feature>
<keyword evidence="10" id="KW-1185">Reference proteome</keyword>
<evidence type="ECO:0000256" key="6">
    <source>
        <dbReference type="ARBA" id="ARBA00023180"/>
    </source>
</evidence>
<gene>
    <name evidence="9" type="primary">C06E1.3</name>
    <name evidence="9" type="ORF">Tcan_03961</name>
</gene>
<dbReference type="AlphaFoldDB" id="A0A0B2UMK2"/>
<accession>A0A0B2UMK2</accession>
<keyword evidence="6" id="KW-0325">Glycoprotein</keyword>
<keyword evidence="5 8" id="KW-0472">Membrane</keyword>
<dbReference type="InterPro" id="IPR018469">
    <property type="entry name" value="Dual_oxidase_maturation_fac"/>
</dbReference>
<dbReference type="PANTHER" id="PTHR31158">
    <property type="entry name" value="DUAL OXIDASE 2"/>
    <property type="match status" value="1"/>
</dbReference>
<evidence type="ECO:0000256" key="3">
    <source>
        <dbReference type="ARBA" id="ARBA00022692"/>
    </source>
</evidence>
<dbReference type="EMBL" id="JPKZ01003284">
    <property type="protein sequence ID" value="KHN72226.1"/>
    <property type="molecule type" value="Genomic_DNA"/>
</dbReference>
<comment type="similarity">
    <text evidence="2">Belongs to the DUOXA family.</text>
</comment>